<sequence length="248" mass="28353">MEIICCMVQIQAMKKDETQHPWVQLFVWLQRLPTIHALEILRQGWRCGLEQLESANPGQSWEWLNMNCSSDYPLRMGRHVAELHQDVLAAWFDVSEPCSLSSMRQQLACGEVLFYDREYREALGAMDSIISRCIQAREQGEKRWMTLEIEALEIAAKCHSALTRLGRTRGDIRTAITLLQTATEQSELVWGASSATTIALKHNLWLLLLEQGRHAEAESLRSNIDAVVKESTSLQHRAPEEERHSSQS</sequence>
<gene>
    <name evidence="1" type="ORF">AUEXF2481DRAFT_527228</name>
</gene>
<dbReference type="RefSeq" id="XP_013339332.1">
    <property type="nucleotide sequence ID" value="XM_013483878.1"/>
</dbReference>
<evidence type="ECO:0008006" key="3">
    <source>
        <dbReference type="Google" id="ProtNLM"/>
    </source>
</evidence>
<dbReference type="OrthoDB" id="3927416at2759"/>
<proteinExistence type="predicted"/>
<dbReference type="AlphaFoldDB" id="A0A074Y4B4"/>
<dbReference type="Gene3D" id="1.25.40.10">
    <property type="entry name" value="Tetratricopeptide repeat domain"/>
    <property type="match status" value="1"/>
</dbReference>
<keyword evidence="2" id="KW-1185">Reference proteome</keyword>
<dbReference type="InParanoid" id="A0A074Y4B4"/>
<accession>A0A074Y4B4</accession>
<dbReference type="Proteomes" id="UP000030641">
    <property type="component" value="Unassembled WGS sequence"/>
</dbReference>
<evidence type="ECO:0000313" key="2">
    <source>
        <dbReference type="Proteomes" id="UP000030641"/>
    </source>
</evidence>
<dbReference type="HOGENOM" id="CLU_1119977_0_0_1"/>
<evidence type="ECO:0000313" key="1">
    <source>
        <dbReference type="EMBL" id="KEQ90799.1"/>
    </source>
</evidence>
<dbReference type="GeneID" id="25368819"/>
<dbReference type="EMBL" id="KL584785">
    <property type="protein sequence ID" value="KEQ90799.1"/>
    <property type="molecule type" value="Genomic_DNA"/>
</dbReference>
<reference evidence="1 2" key="1">
    <citation type="journal article" date="2014" name="BMC Genomics">
        <title>Genome sequencing of four Aureobasidium pullulans varieties: biotechnological potential, stress tolerance, and description of new species.</title>
        <authorList>
            <person name="Gostin Ar C."/>
            <person name="Ohm R.A."/>
            <person name="Kogej T."/>
            <person name="Sonjak S."/>
            <person name="Turk M."/>
            <person name="Zajc J."/>
            <person name="Zalar P."/>
            <person name="Grube M."/>
            <person name="Sun H."/>
            <person name="Han J."/>
            <person name="Sharma A."/>
            <person name="Chiniquy J."/>
            <person name="Ngan C.Y."/>
            <person name="Lipzen A."/>
            <person name="Barry K."/>
            <person name="Grigoriev I.V."/>
            <person name="Gunde-Cimerman N."/>
        </authorList>
    </citation>
    <scope>NUCLEOTIDE SEQUENCE [LARGE SCALE GENOMIC DNA]</scope>
    <source>
        <strain evidence="1 2">EXF-2481</strain>
    </source>
</reference>
<name>A0A074Y4B4_AURSE</name>
<protein>
    <recommendedName>
        <fullName evidence="3">MalT-like TPR region domain-containing protein</fullName>
    </recommendedName>
</protein>
<organism evidence="1 2">
    <name type="scientific">Aureobasidium subglaciale (strain EXF-2481)</name>
    <name type="common">Aureobasidium pullulans var. subglaciale</name>
    <dbReference type="NCBI Taxonomy" id="1043005"/>
    <lineage>
        <taxon>Eukaryota</taxon>
        <taxon>Fungi</taxon>
        <taxon>Dikarya</taxon>
        <taxon>Ascomycota</taxon>
        <taxon>Pezizomycotina</taxon>
        <taxon>Dothideomycetes</taxon>
        <taxon>Dothideomycetidae</taxon>
        <taxon>Dothideales</taxon>
        <taxon>Saccotheciaceae</taxon>
        <taxon>Aureobasidium</taxon>
    </lineage>
</organism>
<dbReference type="InterPro" id="IPR011990">
    <property type="entry name" value="TPR-like_helical_dom_sf"/>
</dbReference>